<dbReference type="RefSeq" id="WP_034833393.1">
    <property type="nucleotide sequence ID" value="NZ_JANX01000052.1"/>
</dbReference>
<protein>
    <recommendedName>
        <fullName evidence="3">Formate dehydrogenase</fullName>
    </recommendedName>
</protein>
<name>A0A0A0D8K2_9PROT</name>
<dbReference type="InterPro" id="IPR021074">
    <property type="entry name" value="Formate_DH_dsu"/>
</dbReference>
<dbReference type="EMBL" id="JANX01000052">
    <property type="protein sequence ID" value="KGM35046.1"/>
    <property type="molecule type" value="Genomic_DNA"/>
</dbReference>
<dbReference type="Pfam" id="PF11390">
    <property type="entry name" value="FdsD"/>
    <property type="match status" value="1"/>
</dbReference>
<sequence length="71" mass="7833">MSGSSDKIIRMANQIASFFASYPQEEAVAGVRKHIKDFWEPRMKAQIRAEVAAKNAELNPLVVQAVETLSG</sequence>
<proteinExistence type="predicted"/>
<evidence type="ECO:0008006" key="3">
    <source>
        <dbReference type="Google" id="ProtNLM"/>
    </source>
</evidence>
<dbReference type="OrthoDB" id="7409377at2"/>
<evidence type="ECO:0000313" key="1">
    <source>
        <dbReference type="EMBL" id="KGM35046.1"/>
    </source>
</evidence>
<gene>
    <name evidence="1" type="ORF">P409_06770</name>
</gene>
<organism evidence="1 2">
    <name type="scientific">Inquilinus limosus MP06</name>
    <dbReference type="NCBI Taxonomy" id="1398085"/>
    <lineage>
        <taxon>Bacteria</taxon>
        <taxon>Pseudomonadati</taxon>
        <taxon>Pseudomonadota</taxon>
        <taxon>Alphaproteobacteria</taxon>
        <taxon>Rhodospirillales</taxon>
        <taxon>Rhodospirillaceae</taxon>
        <taxon>Inquilinus</taxon>
    </lineage>
</organism>
<accession>A0A0A0D8K2</accession>
<evidence type="ECO:0000313" key="2">
    <source>
        <dbReference type="Proteomes" id="UP000029995"/>
    </source>
</evidence>
<dbReference type="Proteomes" id="UP000029995">
    <property type="component" value="Unassembled WGS sequence"/>
</dbReference>
<reference evidence="1 2" key="1">
    <citation type="submission" date="2014-01" db="EMBL/GenBank/DDBJ databases">
        <title>Genome sequence determination for a cystic fibrosis isolate, Inquilinus limosus.</title>
        <authorList>
            <person name="Pino M."/>
            <person name="Di Conza J."/>
            <person name="Gutkind G."/>
        </authorList>
    </citation>
    <scope>NUCLEOTIDE SEQUENCE [LARGE SCALE GENOMIC DNA]</scope>
    <source>
        <strain evidence="1 2">MP06</strain>
    </source>
</reference>
<dbReference type="AlphaFoldDB" id="A0A0A0D8K2"/>
<comment type="caution">
    <text evidence="1">The sequence shown here is derived from an EMBL/GenBank/DDBJ whole genome shotgun (WGS) entry which is preliminary data.</text>
</comment>